<dbReference type="RefSeq" id="XP_040769929.1">
    <property type="nucleotide sequence ID" value="XM_040911933.1"/>
</dbReference>
<name>A0A165HWG4_9APHY</name>
<evidence type="ECO:0000256" key="1">
    <source>
        <dbReference type="SAM" id="MobiDB-lite"/>
    </source>
</evidence>
<proteinExistence type="predicted"/>
<organism evidence="2 3">
    <name type="scientific">Laetiporus sulphureus 93-53</name>
    <dbReference type="NCBI Taxonomy" id="1314785"/>
    <lineage>
        <taxon>Eukaryota</taxon>
        <taxon>Fungi</taxon>
        <taxon>Dikarya</taxon>
        <taxon>Basidiomycota</taxon>
        <taxon>Agaricomycotina</taxon>
        <taxon>Agaricomycetes</taxon>
        <taxon>Polyporales</taxon>
        <taxon>Laetiporus</taxon>
    </lineage>
</organism>
<feature type="region of interest" description="Disordered" evidence="1">
    <location>
        <begin position="1"/>
        <end position="25"/>
    </location>
</feature>
<gene>
    <name evidence="2" type="ORF">LAESUDRAFT_754761</name>
</gene>
<dbReference type="EMBL" id="KV427606">
    <property type="protein sequence ID" value="KZT12281.1"/>
    <property type="molecule type" value="Genomic_DNA"/>
</dbReference>
<keyword evidence="3" id="KW-1185">Reference proteome</keyword>
<dbReference type="AlphaFoldDB" id="A0A165HWG4"/>
<accession>A0A165HWG4</accession>
<evidence type="ECO:0000313" key="3">
    <source>
        <dbReference type="Proteomes" id="UP000076871"/>
    </source>
</evidence>
<evidence type="ECO:0000313" key="2">
    <source>
        <dbReference type="EMBL" id="KZT12281.1"/>
    </source>
</evidence>
<dbReference type="Proteomes" id="UP000076871">
    <property type="component" value="Unassembled WGS sequence"/>
</dbReference>
<dbReference type="STRING" id="1314785.A0A165HWG4"/>
<reference evidence="2 3" key="1">
    <citation type="journal article" date="2016" name="Mol. Biol. Evol.">
        <title>Comparative Genomics of Early-Diverging Mushroom-Forming Fungi Provides Insights into the Origins of Lignocellulose Decay Capabilities.</title>
        <authorList>
            <person name="Nagy L.G."/>
            <person name="Riley R."/>
            <person name="Tritt A."/>
            <person name="Adam C."/>
            <person name="Daum C."/>
            <person name="Floudas D."/>
            <person name="Sun H."/>
            <person name="Yadav J.S."/>
            <person name="Pangilinan J."/>
            <person name="Larsson K.H."/>
            <person name="Matsuura K."/>
            <person name="Barry K."/>
            <person name="Labutti K."/>
            <person name="Kuo R."/>
            <person name="Ohm R.A."/>
            <person name="Bhattacharya S.S."/>
            <person name="Shirouzu T."/>
            <person name="Yoshinaga Y."/>
            <person name="Martin F.M."/>
            <person name="Grigoriev I.V."/>
            <person name="Hibbett D.S."/>
        </authorList>
    </citation>
    <scope>NUCLEOTIDE SEQUENCE [LARGE SCALE GENOMIC DNA]</scope>
    <source>
        <strain evidence="2 3">93-53</strain>
    </source>
</reference>
<protein>
    <submittedName>
        <fullName evidence="2">Uncharacterized protein</fullName>
    </submittedName>
</protein>
<dbReference type="GeneID" id="63828961"/>
<sequence length="259" mass="28764">MYRESLDVASSEPRQAQFSEEPFSDDELEVHEIIFSSQGEIVSEPTEDVQVHSHTYYDYFQQESMQGILAVSAVEALESHVECNGPSSVHESELSRVGSQYGLFDVQDSVAIDNDPRFVPLEAQHLEGGPITQQVFQLDPPGLNSSGPSVDESDLARLLQAMSLAVANGIKKGMQRALDVVVKQKSHCRSSESADTRRNVTGGSAKMEFDEDEYFGDTEHHERPAARTKCRRGLRSNNVFNARFRQYLGIKGILPADGR</sequence>
<dbReference type="InParanoid" id="A0A165HWG4"/>